<dbReference type="EMBL" id="LUUB01000014">
    <property type="protein sequence ID" value="OAF16501.1"/>
    <property type="molecule type" value="Genomic_DNA"/>
</dbReference>
<proteinExistence type="predicted"/>
<organism evidence="1 2">
    <name type="scientific">Bradyrhizobium centrolobii</name>
    <dbReference type="NCBI Taxonomy" id="1505087"/>
    <lineage>
        <taxon>Bacteria</taxon>
        <taxon>Pseudomonadati</taxon>
        <taxon>Pseudomonadota</taxon>
        <taxon>Alphaproteobacteria</taxon>
        <taxon>Hyphomicrobiales</taxon>
        <taxon>Nitrobacteraceae</taxon>
        <taxon>Bradyrhizobium</taxon>
    </lineage>
</organism>
<name>A0A176Z702_9BRAD</name>
<keyword evidence="2" id="KW-1185">Reference proteome</keyword>
<dbReference type="RefSeq" id="WP_063696136.1">
    <property type="nucleotide sequence ID" value="NZ_LUUB01000014.1"/>
</dbReference>
<comment type="caution">
    <text evidence="1">The sequence shown here is derived from an EMBL/GenBank/DDBJ whole genome shotgun (WGS) entry which is preliminary data.</text>
</comment>
<gene>
    <name evidence="1" type="ORF">AYJ54_38060</name>
</gene>
<accession>A0A176Z702</accession>
<reference evidence="1 2" key="1">
    <citation type="submission" date="2016-03" db="EMBL/GenBank/DDBJ databases">
        <title>Draft Genome Sequence of the Strain BR 10245 (Bradyrhizobium sp.) isolated from nodules of Centrolobium paraense.</title>
        <authorList>
            <person name="Simoes-Araujo J.L.Sr."/>
            <person name="Barauna A.C."/>
            <person name="Silva K."/>
            <person name="Zilli J.E."/>
        </authorList>
    </citation>
    <scope>NUCLEOTIDE SEQUENCE [LARGE SCALE GENOMIC DNA]</scope>
    <source>
        <strain evidence="1 2">BR 10245</strain>
    </source>
</reference>
<dbReference type="AlphaFoldDB" id="A0A176Z702"/>
<evidence type="ECO:0000313" key="2">
    <source>
        <dbReference type="Proteomes" id="UP000076959"/>
    </source>
</evidence>
<evidence type="ECO:0000313" key="1">
    <source>
        <dbReference type="EMBL" id="OAF16501.1"/>
    </source>
</evidence>
<dbReference type="Proteomes" id="UP000076959">
    <property type="component" value="Unassembled WGS sequence"/>
</dbReference>
<sequence>MTTVQRAALEAALAASQAAGVNAANRIATEHLAKLEAGERPSQELDLDLTTTSWEFIIQDIVRRHRYWSTYRLFLPSLVRACGLMVLEAPSS</sequence>
<protein>
    <submittedName>
        <fullName evidence="1">Uncharacterized protein</fullName>
    </submittedName>
</protein>